<dbReference type="Gene3D" id="3.40.50.2300">
    <property type="match status" value="1"/>
</dbReference>
<evidence type="ECO:0000313" key="6">
    <source>
        <dbReference type="Proteomes" id="UP001149719"/>
    </source>
</evidence>
<dbReference type="RefSeq" id="WP_269125901.1">
    <property type="nucleotide sequence ID" value="NZ_JAPUBN010000017.1"/>
</dbReference>
<protein>
    <submittedName>
        <fullName evidence="5">Substrate-binding domain-containing protein</fullName>
    </submittedName>
</protein>
<evidence type="ECO:0000256" key="3">
    <source>
        <dbReference type="ARBA" id="ARBA00023163"/>
    </source>
</evidence>
<proteinExistence type="predicted"/>
<dbReference type="Proteomes" id="UP001149719">
    <property type="component" value="Unassembled WGS sequence"/>
</dbReference>
<keyword evidence="6" id="KW-1185">Reference proteome</keyword>
<dbReference type="InterPro" id="IPR028082">
    <property type="entry name" value="Peripla_BP_I"/>
</dbReference>
<evidence type="ECO:0000313" key="5">
    <source>
        <dbReference type="EMBL" id="MCZ2722337.1"/>
    </source>
</evidence>
<comment type="caution">
    <text evidence="5">The sequence shown here is derived from an EMBL/GenBank/DDBJ whole genome shotgun (WGS) entry which is preliminary data.</text>
</comment>
<reference evidence="5" key="1">
    <citation type="submission" date="2022-12" db="EMBL/GenBank/DDBJ databases">
        <title>Marinomonas 15G1-11 sp. nov, isolated from marine algae.</title>
        <authorList>
            <person name="Butt M."/>
            <person name="Choi D.G."/>
            <person name="Kim J.M."/>
            <person name="Lee J.K."/>
            <person name="Baek J.H."/>
            <person name="Jeon C.O."/>
        </authorList>
    </citation>
    <scope>NUCLEOTIDE SEQUENCE</scope>
    <source>
        <strain evidence="5">15G1-11</strain>
    </source>
</reference>
<dbReference type="SUPFAM" id="SSF53822">
    <property type="entry name" value="Periplasmic binding protein-like I"/>
    <property type="match status" value="1"/>
</dbReference>
<dbReference type="InterPro" id="IPR046335">
    <property type="entry name" value="LacI/GalR-like_sensor"/>
</dbReference>
<accession>A0ABT4JVA8</accession>
<sequence>MIAHQVVKAAKHLGINPCTDINIIGCDDLPVSYLGDPTISTLRSSFEAHSQSIISILQSQLNGQVFVPRNKLIDYELVERQTSNQDCFMP</sequence>
<name>A0ABT4JVA8_9GAMM</name>
<organism evidence="5 6">
    <name type="scientific">Marinomonas phaeophyticola</name>
    <dbReference type="NCBI Taxonomy" id="3004091"/>
    <lineage>
        <taxon>Bacteria</taxon>
        <taxon>Pseudomonadati</taxon>
        <taxon>Pseudomonadota</taxon>
        <taxon>Gammaproteobacteria</taxon>
        <taxon>Oceanospirillales</taxon>
        <taxon>Oceanospirillaceae</taxon>
        <taxon>Marinomonas</taxon>
    </lineage>
</organism>
<evidence type="ECO:0000256" key="1">
    <source>
        <dbReference type="ARBA" id="ARBA00023015"/>
    </source>
</evidence>
<dbReference type="EMBL" id="JAPUBN010000017">
    <property type="protein sequence ID" value="MCZ2722337.1"/>
    <property type="molecule type" value="Genomic_DNA"/>
</dbReference>
<gene>
    <name evidence="5" type="ORF">O1D97_12040</name>
</gene>
<keyword evidence="3" id="KW-0804">Transcription</keyword>
<evidence type="ECO:0000259" key="4">
    <source>
        <dbReference type="Pfam" id="PF13377"/>
    </source>
</evidence>
<evidence type="ECO:0000256" key="2">
    <source>
        <dbReference type="ARBA" id="ARBA00023125"/>
    </source>
</evidence>
<dbReference type="Pfam" id="PF13377">
    <property type="entry name" value="Peripla_BP_3"/>
    <property type="match status" value="1"/>
</dbReference>
<feature type="domain" description="Transcriptional regulator LacI/GalR-like sensor" evidence="4">
    <location>
        <begin position="2"/>
        <end position="83"/>
    </location>
</feature>
<keyword evidence="1" id="KW-0805">Transcription regulation</keyword>
<keyword evidence="2" id="KW-0238">DNA-binding</keyword>